<comment type="subcellular location">
    <subcellularLocation>
        <location evidence="1">Periplasm</location>
    </subcellularLocation>
</comment>
<name>A0ABY8H5Q8_9MICC</name>
<evidence type="ECO:0000256" key="3">
    <source>
        <dbReference type="ARBA" id="ARBA00022729"/>
    </source>
</evidence>
<feature type="signal peptide" evidence="4">
    <location>
        <begin position="1"/>
        <end position="33"/>
    </location>
</feature>
<comment type="similarity">
    <text evidence="2">Belongs to the bacterial solute-binding protein SsuA/TauA family.</text>
</comment>
<evidence type="ECO:0000256" key="2">
    <source>
        <dbReference type="ARBA" id="ARBA00010742"/>
    </source>
</evidence>
<evidence type="ECO:0000256" key="1">
    <source>
        <dbReference type="ARBA" id="ARBA00004418"/>
    </source>
</evidence>
<evidence type="ECO:0000259" key="5">
    <source>
        <dbReference type="Pfam" id="PF09084"/>
    </source>
</evidence>
<gene>
    <name evidence="6" type="ORF">P8192_13940</name>
</gene>
<dbReference type="PANTHER" id="PTHR30024:SF47">
    <property type="entry name" value="TAURINE-BINDING PERIPLASMIC PROTEIN"/>
    <property type="match status" value="1"/>
</dbReference>
<keyword evidence="7" id="KW-1185">Reference proteome</keyword>
<dbReference type="Gene3D" id="3.40.190.10">
    <property type="entry name" value="Periplasmic binding protein-like II"/>
    <property type="match status" value="2"/>
</dbReference>
<dbReference type="RefSeq" id="WP_278157600.1">
    <property type="nucleotide sequence ID" value="NZ_CP121252.1"/>
</dbReference>
<protein>
    <submittedName>
        <fullName evidence="6">ABC transporter substrate-binding protein</fullName>
    </submittedName>
</protein>
<dbReference type="Proteomes" id="UP001219037">
    <property type="component" value="Chromosome"/>
</dbReference>
<reference evidence="6 7" key="1">
    <citation type="submission" date="2023-04" db="EMBL/GenBank/DDBJ databases">
        <title>Funneling lignin-derived compounds into biodiesel using alkali-halophilic Citricoccus sp. P2.</title>
        <authorList>
            <person name="Luo C.-B."/>
        </authorList>
    </citation>
    <scope>NUCLEOTIDE SEQUENCE [LARGE SCALE GENOMIC DNA]</scope>
    <source>
        <strain evidence="6 7">P2</strain>
    </source>
</reference>
<proteinExistence type="inferred from homology"/>
<organism evidence="6 7">
    <name type="scientific">Citricoccus muralis</name>
    <dbReference type="NCBI Taxonomy" id="169134"/>
    <lineage>
        <taxon>Bacteria</taxon>
        <taxon>Bacillati</taxon>
        <taxon>Actinomycetota</taxon>
        <taxon>Actinomycetes</taxon>
        <taxon>Micrococcales</taxon>
        <taxon>Micrococcaceae</taxon>
        <taxon>Citricoccus</taxon>
    </lineage>
</organism>
<dbReference type="SUPFAM" id="SSF53850">
    <property type="entry name" value="Periplasmic binding protein-like II"/>
    <property type="match status" value="1"/>
</dbReference>
<feature type="domain" description="SsuA/THI5-like" evidence="5">
    <location>
        <begin position="63"/>
        <end position="269"/>
    </location>
</feature>
<dbReference type="Pfam" id="PF09084">
    <property type="entry name" value="NMT1"/>
    <property type="match status" value="1"/>
</dbReference>
<feature type="chain" id="PRO_5045976453" evidence="4">
    <location>
        <begin position="34"/>
        <end position="331"/>
    </location>
</feature>
<evidence type="ECO:0000313" key="6">
    <source>
        <dbReference type="EMBL" id="WFP16460.1"/>
    </source>
</evidence>
<dbReference type="EMBL" id="CP121252">
    <property type="protein sequence ID" value="WFP16460.1"/>
    <property type="molecule type" value="Genomic_DNA"/>
</dbReference>
<accession>A0ABY8H5Q8</accession>
<dbReference type="PANTHER" id="PTHR30024">
    <property type="entry name" value="ALIPHATIC SULFONATES-BINDING PROTEIN-RELATED"/>
    <property type="match status" value="1"/>
</dbReference>
<evidence type="ECO:0000256" key="4">
    <source>
        <dbReference type="SAM" id="SignalP"/>
    </source>
</evidence>
<keyword evidence="3 4" id="KW-0732">Signal</keyword>
<sequence length="331" mass="34804">MSTTTTPRPRRLWGVIGLVCAALVATGCGSASSAQEPPATEGSAAGGDGFDVTIGYFPLVHTASIVHAEQAGYLADGGIDAELTQTEGGAAAIPALISGDVDILYSNYTSVLLAAERGLPVVMISGNDIAADDHGIFVPEDSPVESLEDLEGKSFAVNNLQNIGTVALYAQLEELGLTRDAVDLVEMPNPDMAAAATNGNVDAIWQVEPFQTLARQAGLKRIADMFAGPAQDMPVGGWVTTREFAENNPEVIAAFQEALRQSTEDLTDNRELHLELVPEYTQISADVAEELALPDYDAELKVDALQSGADLMVEYGIISEELDVASLTVAP</sequence>
<dbReference type="InterPro" id="IPR015168">
    <property type="entry name" value="SsuA/THI5"/>
</dbReference>
<evidence type="ECO:0000313" key="7">
    <source>
        <dbReference type="Proteomes" id="UP001219037"/>
    </source>
</evidence>